<keyword evidence="1" id="KW-0175">Coiled coil</keyword>
<name>A0A3B0V556_9ZZZZ</name>
<evidence type="ECO:0000256" key="1">
    <source>
        <dbReference type="SAM" id="Coils"/>
    </source>
</evidence>
<accession>A0A3B0V556</accession>
<evidence type="ECO:0000313" key="2">
    <source>
        <dbReference type="EMBL" id="VAW38695.1"/>
    </source>
</evidence>
<dbReference type="AlphaFoldDB" id="A0A3B0V556"/>
<reference evidence="2" key="1">
    <citation type="submission" date="2018-06" db="EMBL/GenBank/DDBJ databases">
        <authorList>
            <person name="Zhirakovskaya E."/>
        </authorList>
    </citation>
    <scope>NUCLEOTIDE SEQUENCE</scope>
</reference>
<protein>
    <submittedName>
        <fullName evidence="2">Uncharacterized protein</fullName>
    </submittedName>
</protein>
<proteinExistence type="predicted"/>
<dbReference type="EMBL" id="UOEY01000063">
    <property type="protein sequence ID" value="VAW38695.1"/>
    <property type="molecule type" value="Genomic_DNA"/>
</dbReference>
<organism evidence="2">
    <name type="scientific">hydrothermal vent metagenome</name>
    <dbReference type="NCBI Taxonomy" id="652676"/>
    <lineage>
        <taxon>unclassified sequences</taxon>
        <taxon>metagenomes</taxon>
        <taxon>ecological metagenomes</taxon>
    </lineage>
</organism>
<feature type="coiled-coil region" evidence="1">
    <location>
        <begin position="119"/>
        <end position="146"/>
    </location>
</feature>
<sequence length="243" mass="28187">MPQDIDQVLALEIKKEMADRYFGFRKLIEEDIQDYGDQVLASSLRLEQKIGFDLVRIYILLKDEKLIHEFIKLTGFEQRIFFDPYLTESPTIRKRVFAGQNIRGLTRSRRFKNMILDTYDKLVSDVDEYRTNLMELSRNRQNIADEIKVFYRKNDLGTMLNFLQGLDGTEAYKSGHMEGGLNPQAGIQLEKKMRVEPPPPAEELLPVIPRVTPLAKIKGPLKKIIDRAYALQGDLDLKDLVRP</sequence>
<gene>
    <name evidence="2" type="ORF">MNBD_DELTA04-105</name>
</gene>